<reference evidence="1 2" key="1">
    <citation type="submission" date="2019-10" db="EMBL/GenBank/DDBJ databases">
        <title>Georgenia wutianyii sp. nov. and Georgenia yuyongxinii sp. nov. isolated from plateau pika (Ochotona curzoniae) in the Qinghai-Tibet plateau of China.</title>
        <authorList>
            <person name="Tian Z."/>
        </authorList>
    </citation>
    <scope>NUCLEOTIDE SEQUENCE [LARGE SCALE GENOMIC DNA]</scope>
    <source>
        <strain evidence="1 2">DSM 21501</strain>
    </source>
</reference>
<keyword evidence="2" id="KW-1185">Reference proteome</keyword>
<dbReference type="RefSeq" id="WP_152200592.1">
    <property type="nucleotide sequence ID" value="NZ_VUKF01000004.1"/>
</dbReference>
<dbReference type="EMBL" id="WHJE01000004">
    <property type="protein sequence ID" value="KAE8765811.1"/>
    <property type="molecule type" value="Genomic_DNA"/>
</dbReference>
<evidence type="ECO:0000313" key="1">
    <source>
        <dbReference type="EMBL" id="KAE8765811.1"/>
    </source>
</evidence>
<dbReference type="AlphaFoldDB" id="A0A7J5UU43"/>
<comment type="caution">
    <text evidence="1">The sequence shown here is derived from an EMBL/GenBank/DDBJ whole genome shotgun (WGS) entry which is preliminary data.</text>
</comment>
<gene>
    <name evidence="1" type="ORF">GB883_01770</name>
</gene>
<organism evidence="1 2">
    <name type="scientific">Georgenia thermotolerans</name>
    <dbReference type="NCBI Taxonomy" id="527326"/>
    <lineage>
        <taxon>Bacteria</taxon>
        <taxon>Bacillati</taxon>
        <taxon>Actinomycetota</taxon>
        <taxon>Actinomycetes</taxon>
        <taxon>Micrococcales</taxon>
        <taxon>Bogoriellaceae</taxon>
        <taxon>Georgenia</taxon>
    </lineage>
</organism>
<name>A0A7J5UU43_9MICO</name>
<proteinExistence type="predicted"/>
<protein>
    <submittedName>
        <fullName evidence="1">Uncharacterized protein</fullName>
    </submittedName>
</protein>
<accession>A0A7J5UU43</accession>
<dbReference type="Proteomes" id="UP000451860">
    <property type="component" value="Unassembled WGS sequence"/>
</dbReference>
<dbReference type="OrthoDB" id="9931517at2"/>
<evidence type="ECO:0000313" key="2">
    <source>
        <dbReference type="Proteomes" id="UP000451860"/>
    </source>
</evidence>
<sequence length="118" mass="12345">MNDFETVLADHVAQLDDLTDTGVDAIRAAHAAATLRMGSAFPQAFNGGRRALVAGQHGAALAAADEAARGARPDLPQDVRVAFRWAVLAEAFREELTDAQHEALTLAWAAGVSPARAA</sequence>